<evidence type="ECO:0000256" key="4">
    <source>
        <dbReference type="ARBA" id="ARBA00022989"/>
    </source>
</evidence>
<evidence type="ECO:0000313" key="9">
    <source>
        <dbReference type="Proteomes" id="UP000053372"/>
    </source>
</evidence>
<feature type="transmembrane region" description="Helical" evidence="6">
    <location>
        <begin position="240"/>
        <end position="259"/>
    </location>
</feature>
<feature type="transmembrane region" description="Helical" evidence="6">
    <location>
        <begin position="33"/>
        <end position="52"/>
    </location>
</feature>
<accession>A0A0V7ZG55</accession>
<dbReference type="InterPro" id="IPR037185">
    <property type="entry name" value="EmrE-like"/>
</dbReference>
<keyword evidence="3 6" id="KW-0812">Transmembrane</keyword>
<reference evidence="8 9" key="1">
    <citation type="journal article" date="2015" name="Genome Announc.">
        <title>Draft Genome of the Euendolithic (true boring) Cyanobacterium Mastigocoleus testarum strain BC008.</title>
        <authorList>
            <person name="Guida B.S."/>
            <person name="Garcia-Pichel F."/>
        </authorList>
    </citation>
    <scope>NUCLEOTIDE SEQUENCE [LARGE SCALE GENOMIC DNA]</scope>
    <source>
        <strain evidence="8 9">BC008</strain>
    </source>
</reference>
<keyword evidence="9" id="KW-1185">Reference proteome</keyword>
<name>A0A0V7ZG55_9CYAN</name>
<feature type="domain" description="EamA" evidence="7">
    <location>
        <begin position="150"/>
        <end position="281"/>
    </location>
</feature>
<feature type="transmembrane region" description="Helical" evidence="6">
    <location>
        <begin position="122"/>
        <end position="141"/>
    </location>
</feature>
<feature type="transmembrane region" description="Helical" evidence="6">
    <location>
        <begin position="7"/>
        <end position="27"/>
    </location>
</feature>
<feature type="transmembrane region" description="Helical" evidence="6">
    <location>
        <begin position="265"/>
        <end position="285"/>
    </location>
</feature>
<dbReference type="PANTHER" id="PTHR32322">
    <property type="entry name" value="INNER MEMBRANE TRANSPORTER"/>
    <property type="match status" value="1"/>
</dbReference>
<dbReference type="OrthoDB" id="510638at2"/>
<dbReference type="Proteomes" id="UP000053372">
    <property type="component" value="Unassembled WGS sequence"/>
</dbReference>
<sequence>MRILDLFQLLLLSALWGSSFLFIRVAVPVLGPIWLIQFQVLLAGLVFLPVLVQLGLLHQIRRNLIPLIVTGCINSAVPFSLFAFASLSLPAGFTSILNATTPLFGIVIASVFLQEKLTTTRMVGLILGFIGVVVFVGWKAISATSTFLLAVSAGLSAALMYATAAPYAQKKFAGVSSLVVATGSQLSAAFLLLPILPFTIPQQIPSITVVMAVIALALLSNAFARVLYFQLIENIGSTKTLTVNYLVPVFAMLWGALILKETVTVSMILGCSLILLGTAIANDLFTGVLTRESEN</sequence>
<comment type="subcellular location">
    <subcellularLocation>
        <location evidence="1">Membrane</location>
        <topology evidence="1">Multi-pass membrane protein</topology>
    </subcellularLocation>
</comment>
<evidence type="ECO:0000256" key="1">
    <source>
        <dbReference type="ARBA" id="ARBA00004141"/>
    </source>
</evidence>
<evidence type="ECO:0000256" key="5">
    <source>
        <dbReference type="ARBA" id="ARBA00023136"/>
    </source>
</evidence>
<feature type="transmembrane region" description="Helical" evidence="6">
    <location>
        <begin position="64"/>
        <end position="85"/>
    </location>
</feature>
<organism evidence="8 9">
    <name type="scientific">Mastigocoleus testarum BC008</name>
    <dbReference type="NCBI Taxonomy" id="371196"/>
    <lineage>
        <taxon>Bacteria</taxon>
        <taxon>Bacillati</taxon>
        <taxon>Cyanobacteriota</taxon>
        <taxon>Cyanophyceae</taxon>
        <taxon>Nostocales</taxon>
        <taxon>Hapalosiphonaceae</taxon>
        <taxon>Mastigocoleus</taxon>
    </lineage>
</organism>
<comment type="caution">
    <text evidence="8">The sequence shown here is derived from an EMBL/GenBank/DDBJ whole genome shotgun (WGS) entry which is preliminary data.</text>
</comment>
<dbReference type="InterPro" id="IPR000620">
    <property type="entry name" value="EamA_dom"/>
</dbReference>
<evidence type="ECO:0000313" key="8">
    <source>
        <dbReference type="EMBL" id="KST63415.1"/>
    </source>
</evidence>
<evidence type="ECO:0000256" key="3">
    <source>
        <dbReference type="ARBA" id="ARBA00022692"/>
    </source>
</evidence>
<proteinExistence type="inferred from homology"/>
<evidence type="ECO:0000256" key="6">
    <source>
        <dbReference type="SAM" id="Phobius"/>
    </source>
</evidence>
<dbReference type="RefSeq" id="WP_027841781.1">
    <property type="nucleotide sequence ID" value="NZ_LMTZ01000139.1"/>
</dbReference>
<gene>
    <name evidence="8" type="ORF">BC008_13195</name>
</gene>
<protein>
    <recommendedName>
        <fullName evidence="7">EamA domain-containing protein</fullName>
    </recommendedName>
</protein>
<keyword evidence="4 6" id="KW-1133">Transmembrane helix</keyword>
<dbReference type="Pfam" id="PF00892">
    <property type="entry name" value="EamA"/>
    <property type="match status" value="2"/>
</dbReference>
<evidence type="ECO:0000259" key="7">
    <source>
        <dbReference type="Pfam" id="PF00892"/>
    </source>
</evidence>
<dbReference type="EMBL" id="LMTZ01000139">
    <property type="protein sequence ID" value="KST63415.1"/>
    <property type="molecule type" value="Genomic_DNA"/>
</dbReference>
<evidence type="ECO:0000256" key="2">
    <source>
        <dbReference type="ARBA" id="ARBA00007362"/>
    </source>
</evidence>
<dbReference type="InterPro" id="IPR050638">
    <property type="entry name" value="AA-Vitamin_Transporters"/>
</dbReference>
<feature type="domain" description="EamA" evidence="7">
    <location>
        <begin position="9"/>
        <end position="136"/>
    </location>
</feature>
<feature type="transmembrane region" description="Helical" evidence="6">
    <location>
        <begin position="147"/>
        <end position="168"/>
    </location>
</feature>
<feature type="transmembrane region" description="Helical" evidence="6">
    <location>
        <begin position="91"/>
        <end position="113"/>
    </location>
</feature>
<feature type="transmembrane region" description="Helical" evidence="6">
    <location>
        <begin position="175"/>
        <end position="200"/>
    </location>
</feature>
<dbReference type="GO" id="GO:0016020">
    <property type="term" value="C:membrane"/>
    <property type="evidence" value="ECO:0007669"/>
    <property type="project" value="UniProtKB-SubCell"/>
</dbReference>
<dbReference type="PANTHER" id="PTHR32322:SF9">
    <property type="entry name" value="AMINO-ACID METABOLITE EFFLUX PUMP-RELATED"/>
    <property type="match status" value="1"/>
</dbReference>
<dbReference type="AlphaFoldDB" id="A0A0V7ZG55"/>
<comment type="similarity">
    <text evidence="2">Belongs to the EamA transporter family.</text>
</comment>
<dbReference type="SUPFAM" id="SSF103481">
    <property type="entry name" value="Multidrug resistance efflux transporter EmrE"/>
    <property type="match status" value="2"/>
</dbReference>
<feature type="transmembrane region" description="Helical" evidence="6">
    <location>
        <begin position="206"/>
        <end position="228"/>
    </location>
</feature>
<keyword evidence="5 6" id="KW-0472">Membrane</keyword>